<reference evidence="2" key="1">
    <citation type="submission" date="2020-10" db="EMBL/GenBank/DDBJ databases">
        <authorList>
            <person name="Muller C M."/>
        </authorList>
    </citation>
    <scope>NUCLEOTIDE SEQUENCE</scope>
    <source>
        <strain evidence="2">THUN-12</strain>
    </source>
</reference>
<dbReference type="AlphaFoldDB" id="A0A9W4GDQ4"/>
<feature type="compositionally biased region" description="Basic and acidic residues" evidence="1">
    <location>
        <begin position="451"/>
        <end position="465"/>
    </location>
</feature>
<feature type="compositionally biased region" description="Polar residues" evidence="1">
    <location>
        <begin position="471"/>
        <end position="487"/>
    </location>
</feature>
<comment type="caution">
    <text evidence="2">The sequence shown here is derived from an EMBL/GenBank/DDBJ whole genome shotgun (WGS) entry which is preliminary data.</text>
</comment>
<organism evidence="2 3">
    <name type="scientific">Blumeria graminis f. sp. triticale</name>
    <dbReference type="NCBI Taxonomy" id="1689686"/>
    <lineage>
        <taxon>Eukaryota</taxon>
        <taxon>Fungi</taxon>
        <taxon>Dikarya</taxon>
        <taxon>Ascomycota</taxon>
        <taxon>Pezizomycotina</taxon>
        <taxon>Leotiomycetes</taxon>
        <taxon>Erysiphales</taxon>
        <taxon>Erysiphaceae</taxon>
        <taxon>Blumeria</taxon>
    </lineage>
</organism>
<evidence type="ECO:0000256" key="1">
    <source>
        <dbReference type="SAM" id="MobiDB-lite"/>
    </source>
</evidence>
<sequence>MLELQAQRHPTHPSNHSNQDLDNPGPSQTPYEHGITLEHDEPPDEPIDDPFDGPNPSGSFREAPGRSVAAAESRAKEAESLFGSIASQLDNHWAAPSHNSLPANQRLALKNFCKDLAKVATRHFDAYISGKQVSKIKPTPEPCRTPQAPESLTYAKMARRPKGIHTENIHSSREPARPSPKTQPQQHRTDDRLFVRIPDGDRLRGLSAYAIQSHLKAKLGNEERVLVNVQSTKTGFALCPKDGETSKFKEEISKVSIFDNVAVKSASPWTSYRINNIPHTFGTINDELRYCLQPVTAAAMYKALSAAAGTAPVAILASRDNEENLDSSSKTWIVRFPENHQRLPRVLFLFGCRTITKTLTRSYTAAQCNRCWLWHNTRTCASSFRCRLCGSGTHTENEHGNHCAATGEHTCPHRCIHCHGPHAADDAKCELKPKATGPPLTKAQVSAVRKVNADARMRRQAEADCAKPLPQANSAARSDQLSSSQHLSPAGARTAQDT</sequence>
<evidence type="ECO:0000313" key="2">
    <source>
        <dbReference type="EMBL" id="CAD6500753.1"/>
    </source>
</evidence>
<dbReference type="Proteomes" id="UP000683417">
    <property type="component" value="Unassembled WGS sequence"/>
</dbReference>
<evidence type="ECO:0000313" key="3">
    <source>
        <dbReference type="Proteomes" id="UP000683417"/>
    </source>
</evidence>
<feature type="compositionally biased region" description="Basic and acidic residues" evidence="1">
    <location>
        <begin position="166"/>
        <end position="176"/>
    </location>
</feature>
<proteinExistence type="predicted"/>
<dbReference type="EMBL" id="CAJHIT010000004">
    <property type="protein sequence ID" value="CAD6500753.1"/>
    <property type="molecule type" value="Genomic_DNA"/>
</dbReference>
<accession>A0A9W4GDQ4</accession>
<name>A0A9W4GDQ4_BLUGR</name>
<feature type="region of interest" description="Disordered" evidence="1">
    <location>
        <begin position="451"/>
        <end position="498"/>
    </location>
</feature>
<feature type="region of interest" description="Disordered" evidence="1">
    <location>
        <begin position="1"/>
        <end position="69"/>
    </location>
</feature>
<protein>
    <submittedName>
        <fullName evidence="2">BgTH12-06460</fullName>
    </submittedName>
</protein>
<feature type="compositionally biased region" description="Polar residues" evidence="1">
    <location>
        <begin position="12"/>
        <end position="30"/>
    </location>
</feature>
<gene>
    <name evidence="2" type="ORF">BGTH12_LOCUS2111</name>
</gene>
<feature type="compositionally biased region" description="Acidic residues" evidence="1">
    <location>
        <begin position="41"/>
        <end position="51"/>
    </location>
</feature>
<feature type="region of interest" description="Disordered" evidence="1">
    <location>
        <begin position="166"/>
        <end position="192"/>
    </location>
</feature>